<feature type="compositionally biased region" description="Basic and acidic residues" evidence="1">
    <location>
        <begin position="150"/>
        <end position="165"/>
    </location>
</feature>
<feature type="compositionally biased region" description="Polar residues" evidence="1">
    <location>
        <begin position="175"/>
        <end position="185"/>
    </location>
</feature>
<name>A0A6G1IKC3_9PLEO</name>
<dbReference type="OrthoDB" id="342264at2759"/>
<sequence>MGCLKNLVITAVGDLGPGKGNEQLKKWVEANTGRWMPRLTKGVTHLICSKEAYKKNVDAVKQAKKLGIFIISYDWLEDSLQSRRKLAERKYTWEVLRKERRNRKEIKRLAPKADTIKFKKGCNLAREELDSGTSRKSKSAFFMPALQDLGKKREAREAREAEAKTATKAVRTATPEESQNSTKTATVPLRQAATPRPVAQNCLNAQGEPQLQPEPEPTTQPQCISQEASPLTSPLTSPLRNHPTPSIFPPSLKSTAPTPSLVHLTKPMPTPPTPSPSTSKSSATPEATVAASEEPKVTKLTDLYHIYTDATGFQYNLMLLRQNPYLNNFAKYTLRLYESHTKPYVYAVAVKYTPPAGRHTRVSDDFSEILGNQTQAQKMSKLTAATTIQPNPPRTPSLSQSPPTTSTSPSINPEAARLTALITPQTPTPTRPYTTLPIPTNSPFAPALLAFRHIFRDLTLLTWEERLTPTPSVPNSLQRLRAQAFQIEPFVWRAPAPGLPAGVMPQIPGAAAADTAYVRNRWGLPALDEPLGEEGVVGSALRREAVEAKRRAGEEEKRKVEDMKRREGSVNKTIKPNYKRPLFNGVNGRPRQDEFGKYFQSGVPGAGAGGWQSASPAPRRARGAMGGGFGVRGARGASAGVGGSGAVNGGMSSPGQRRGGRAVFTHFPVPKSRSFRHSSFFGDR</sequence>
<evidence type="ECO:0000259" key="2">
    <source>
        <dbReference type="PROSITE" id="PS50172"/>
    </source>
</evidence>
<proteinExistence type="predicted"/>
<dbReference type="Gene3D" id="3.40.50.10190">
    <property type="entry name" value="BRCT domain"/>
    <property type="match status" value="1"/>
</dbReference>
<protein>
    <recommendedName>
        <fullName evidence="2">BRCT domain-containing protein</fullName>
    </recommendedName>
</protein>
<reference evidence="3" key="1">
    <citation type="journal article" date="2020" name="Stud. Mycol.">
        <title>101 Dothideomycetes genomes: a test case for predicting lifestyles and emergence of pathogens.</title>
        <authorList>
            <person name="Haridas S."/>
            <person name="Albert R."/>
            <person name="Binder M."/>
            <person name="Bloem J."/>
            <person name="Labutti K."/>
            <person name="Salamov A."/>
            <person name="Andreopoulos B."/>
            <person name="Baker S."/>
            <person name="Barry K."/>
            <person name="Bills G."/>
            <person name="Bluhm B."/>
            <person name="Cannon C."/>
            <person name="Castanera R."/>
            <person name="Culley D."/>
            <person name="Daum C."/>
            <person name="Ezra D."/>
            <person name="Gonzalez J."/>
            <person name="Henrissat B."/>
            <person name="Kuo A."/>
            <person name="Liang C."/>
            <person name="Lipzen A."/>
            <person name="Lutzoni F."/>
            <person name="Magnuson J."/>
            <person name="Mondo S."/>
            <person name="Nolan M."/>
            <person name="Ohm R."/>
            <person name="Pangilinan J."/>
            <person name="Park H.-J."/>
            <person name="Ramirez L."/>
            <person name="Alfaro M."/>
            <person name="Sun H."/>
            <person name="Tritt A."/>
            <person name="Yoshinaga Y."/>
            <person name="Zwiers L.-H."/>
            <person name="Turgeon B."/>
            <person name="Goodwin S."/>
            <person name="Spatafora J."/>
            <person name="Crous P."/>
            <person name="Grigoriev I."/>
        </authorList>
    </citation>
    <scope>NUCLEOTIDE SEQUENCE</scope>
    <source>
        <strain evidence="3">CBS 122367</strain>
    </source>
</reference>
<dbReference type="Pfam" id="PF00533">
    <property type="entry name" value="BRCT"/>
    <property type="match status" value="1"/>
</dbReference>
<dbReference type="EMBL" id="MU005610">
    <property type="protein sequence ID" value="KAF2678686.1"/>
    <property type="molecule type" value="Genomic_DNA"/>
</dbReference>
<accession>A0A6G1IKC3</accession>
<evidence type="ECO:0000256" key="1">
    <source>
        <dbReference type="SAM" id="MobiDB-lite"/>
    </source>
</evidence>
<feature type="compositionally biased region" description="Low complexity" evidence="1">
    <location>
        <begin position="276"/>
        <end position="285"/>
    </location>
</feature>
<dbReference type="PROSITE" id="PS50172">
    <property type="entry name" value="BRCT"/>
    <property type="match status" value="1"/>
</dbReference>
<feature type="region of interest" description="Disordered" evidence="1">
    <location>
        <begin position="150"/>
        <end position="194"/>
    </location>
</feature>
<gene>
    <name evidence="3" type="ORF">K458DRAFT_135836</name>
</gene>
<feature type="region of interest" description="Disordered" evidence="1">
    <location>
        <begin position="207"/>
        <end position="293"/>
    </location>
</feature>
<dbReference type="SMART" id="SM00292">
    <property type="entry name" value="BRCT"/>
    <property type="match status" value="1"/>
</dbReference>
<feature type="region of interest" description="Disordered" evidence="1">
    <location>
        <begin position="643"/>
        <end position="662"/>
    </location>
</feature>
<keyword evidence="4" id="KW-1185">Reference proteome</keyword>
<dbReference type="InterPro" id="IPR036420">
    <property type="entry name" value="BRCT_dom_sf"/>
</dbReference>
<evidence type="ECO:0000313" key="4">
    <source>
        <dbReference type="Proteomes" id="UP000799291"/>
    </source>
</evidence>
<dbReference type="Proteomes" id="UP000799291">
    <property type="component" value="Unassembled WGS sequence"/>
</dbReference>
<feature type="compositionally biased region" description="Polar residues" evidence="1">
    <location>
        <begin position="223"/>
        <end position="239"/>
    </location>
</feature>
<feature type="domain" description="BRCT" evidence="2">
    <location>
        <begin position="1"/>
        <end position="93"/>
    </location>
</feature>
<evidence type="ECO:0000313" key="3">
    <source>
        <dbReference type="EMBL" id="KAF2678686.1"/>
    </source>
</evidence>
<feature type="region of interest" description="Disordered" evidence="1">
    <location>
        <begin position="386"/>
        <end position="411"/>
    </location>
</feature>
<organism evidence="3 4">
    <name type="scientific">Lentithecium fluviatile CBS 122367</name>
    <dbReference type="NCBI Taxonomy" id="1168545"/>
    <lineage>
        <taxon>Eukaryota</taxon>
        <taxon>Fungi</taxon>
        <taxon>Dikarya</taxon>
        <taxon>Ascomycota</taxon>
        <taxon>Pezizomycotina</taxon>
        <taxon>Dothideomycetes</taxon>
        <taxon>Pleosporomycetidae</taxon>
        <taxon>Pleosporales</taxon>
        <taxon>Massarineae</taxon>
        <taxon>Lentitheciaceae</taxon>
        <taxon>Lentithecium</taxon>
    </lineage>
</organism>
<feature type="compositionally biased region" description="Low complexity" evidence="1">
    <location>
        <begin position="396"/>
        <end position="410"/>
    </location>
</feature>
<dbReference type="AlphaFoldDB" id="A0A6G1IKC3"/>
<dbReference type="SUPFAM" id="SSF52113">
    <property type="entry name" value="BRCT domain"/>
    <property type="match status" value="1"/>
</dbReference>
<dbReference type="InterPro" id="IPR001357">
    <property type="entry name" value="BRCT_dom"/>
</dbReference>